<comment type="caution">
    <text evidence="1">The sequence shown here is derived from an EMBL/GenBank/DDBJ whole genome shotgun (WGS) entry which is preliminary data.</text>
</comment>
<gene>
    <name evidence="1" type="ORF">L6164_036138</name>
</gene>
<dbReference type="EMBL" id="CM039439">
    <property type="protein sequence ID" value="KAI4296156.1"/>
    <property type="molecule type" value="Genomic_DNA"/>
</dbReference>
<sequence length="865" mass="98089">MVSEIAAKADQLMNEYERETPNSFWFRRRSNLCDEMAKQFKKIAELLREGRSIDFLADKPPEPVLKESDAPHIVNYSTLQGALENILGLLKNNNVKAIGVYGTKGVGKTAIVQNLNNNEEVAELFDMVIFIKMAADQTGKDLRQKIAKRLKVDIETVDEELKNKKYLLILDEVLKPVNLNQMGLLTNSDGSKVVITSQFPHVCKLSRMQRLIKVTQLSPEEAWKMFQEVADPVIDLPGVKPIARLVCEKCSCLPILIHKIASSFKLKGSASSWSAGLEDLKPWPELENQGLQELYAFLKFCYDELKDENKQKCFLYTSLYPADSKVYTDYLIECCAAQGFLGDVNDKRRYQSARNRGTDIVEHLVNVSLLEKGDRMSSDNLAEIQMCVYDRQQIAQVETERDCSKLLALLLQKNSELAMISQTAFRNMSSLAVLDLYGTGITQLPSSLSNLTGLKAFYLNDCKHLKELPPEIGSLQLLEVLDIRGSKISFIPSHIGCLANLRCLRIPYIRSSHQSLDIDADDDVISKLCKLEELIIEVMSYAQWCSNAENVIQQVASLKNLTTFRCSFPSAEIVRNFIANSLPWGVHGKFTSFRFFIGCTNSKRPQIFNSFEYRINKYVRYFNGDQQNDLAIGEVLAQTDAFELISHNDITALPHFRTPSLNCIRGFLIKRCNGMQTVAAGDGDDTGNLRILPSLEQLYLVSLEKLNCVFKGPFHFESFAKLQILAIDDCPLLKFIFSNGAIQHCSQLRKLVLENCASIEELIVVAEDMETEGNVLPKLEVLELNNLPQLRSICTNRTLAWPSLELIQIYGCPQLKFLPFAKDKAVNLRSIRGDQQWWDELERTDNEVHVRFQRMFRAKIIVSYS</sequence>
<reference evidence="1 2" key="1">
    <citation type="journal article" date="2022" name="DNA Res.">
        <title>Chromosomal-level genome assembly of the orchid tree Bauhinia variegata (Leguminosae; Cercidoideae) supports the allotetraploid origin hypothesis of Bauhinia.</title>
        <authorList>
            <person name="Zhong Y."/>
            <person name="Chen Y."/>
            <person name="Zheng D."/>
            <person name="Pang J."/>
            <person name="Liu Y."/>
            <person name="Luo S."/>
            <person name="Meng S."/>
            <person name="Qian L."/>
            <person name="Wei D."/>
            <person name="Dai S."/>
            <person name="Zhou R."/>
        </authorList>
    </citation>
    <scope>NUCLEOTIDE SEQUENCE [LARGE SCALE GENOMIC DNA]</scope>
    <source>
        <strain evidence="1">BV-YZ2020</strain>
    </source>
</reference>
<evidence type="ECO:0000313" key="2">
    <source>
        <dbReference type="Proteomes" id="UP000828941"/>
    </source>
</evidence>
<dbReference type="Proteomes" id="UP000828941">
    <property type="component" value="Chromosome 14"/>
</dbReference>
<name>A0ACB9KGC7_BAUVA</name>
<keyword evidence="2" id="KW-1185">Reference proteome</keyword>
<evidence type="ECO:0000313" key="1">
    <source>
        <dbReference type="EMBL" id="KAI4296156.1"/>
    </source>
</evidence>
<protein>
    <submittedName>
        <fullName evidence="1">Uncharacterized protein</fullName>
    </submittedName>
</protein>
<proteinExistence type="predicted"/>
<organism evidence="1 2">
    <name type="scientific">Bauhinia variegata</name>
    <name type="common">Purple orchid tree</name>
    <name type="synonym">Phanera variegata</name>
    <dbReference type="NCBI Taxonomy" id="167791"/>
    <lineage>
        <taxon>Eukaryota</taxon>
        <taxon>Viridiplantae</taxon>
        <taxon>Streptophyta</taxon>
        <taxon>Embryophyta</taxon>
        <taxon>Tracheophyta</taxon>
        <taxon>Spermatophyta</taxon>
        <taxon>Magnoliopsida</taxon>
        <taxon>eudicotyledons</taxon>
        <taxon>Gunneridae</taxon>
        <taxon>Pentapetalae</taxon>
        <taxon>rosids</taxon>
        <taxon>fabids</taxon>
        <taxon>Fabales</taxon>
        <taxon>Fabaceae</taxon>
        <taxon>Cercidoideae</taxon>
        <taxon>Cercideae</taxon>
        <taxon>Bauhiniinae</taxon>
        <taxon>Bauhinia</taxon>
    </lineage>
</organism>
<accession>A0ACB9KGC7</accession>